<dbReference type="InterPro" id="IPR003399">
    <property type="entry name" value="Mce/MlaD"/>
</dbReference>
<evidence type="ECO:0000313" key="6">
    <source>
        <dbReference type="Proteomes" id="UP000470404"/>
    </source>
</evidence>
<dbReference type="PANTHER" id="PTHR33371:SF17">
    <property type="entry name" value="MCE-FAMILY PROTEIN MCE1B"/>
    <property type="match status" value="1"/>
</dbReference>
<accession>A0A1I5MJ99</accession>
<dbReference type="NCBIfam" id="TIGR00996">
    <property type="entry name" value="Mtu_fam_mce"/>
    <property type="match status" value="1"/>
</dbReference>
<protein>
    <submittedName>
        <fullName evidence="3">MCE family protein</fullName>
    </submittedName>
    <submittedName>
        <fullName evidence="4">Phospholipid/cholesterol/gamma-HCH transport system substrate-binding protein</fullName>
    </submittedName>
</protein>
<reference evidence="4 5" key="1">
    <citation type="submission" date="2016-10" db="EMBL/GenBank/DDBJ databases">
        <authorList>
            <person name="de Groot N.N."/>
        </authorList>
    </citation>
    <scope>NUCLEOTIDE SEQUENCE [LARGE SCALE GENOMIC DNA]</scope>
    <source>
        <strain evidence="4 5">DSM 44637</strain>
    </source>
</reference>
<dbReference type="AlphaFoldDB" id="A0A1I5MJ99"/>
<keyword evidence="6" id="KW-1185">Reference proteome</keyword>
<reference evidence="3 6" key="2">
    <citation type="submission" date="2020-01" db="EMBL/GenBank/DDBJ databases">
        <title>Insect and environment-associated Actinomycetes.</title>
        <authorList>
            <person name="Currrie C."/>
            <person name="Chevrette M."/>
            <person name="Carlson C."/>
            <person name="Stubbendieck R."/>
            <person name="Wendt-Pienkowski E."/>
        </authorList>
    </citation>
    <scope>NUCLEOTIDE SEQUENCE [LARGE SCALE GENOMIC DNA]</scope>
    <source>
        <strain evidence="3 6">SID8386</strain>
    </source>
</reference>
<evidence type="ECO:0000313" key="4">
    <source>
        <dbReference type="EMBL" id="SFP09026.1"/>
    </source>
</evidence>
<dbReference type="Pfam" id="PF02470">
    <property type="entry name" value="MlaD"/>
    <property type="match status" value="1"/>
</dbReference>
<proteinExistence type="predicted"/>
<dbReference type="InterPro" id="IPR024516">
    <property type="entry name" value="Mce_C"/>
</dbReference>
<name>A0A1I5MJ99_9PSEU</name>
<gene>
    <name evidence="3" type="ORF">G3I59_34585</name>
    <name evidence="4" type="ORF">SAMN05421854_10450</name>
</gene>
<dbReference type="InterPro" id="IPR052336">
    <property type="entry name" value="MlaD_Phospholipid_Transporter"/>
</dbReference>
<evidence type="ECO:0000313" key="5">
    <source>
        <dbReference type="Proteomes" id="UP000199137"/>
    </source>
</evidence>
<dbReference type="PANTHER" id="PTHR33371">
    <property type="entry name" value="INTERMEMBRANE PHOSPHOLIPID TRANSPORT SYSTEM BINDING PROTEIN MLAD-RELATED"/>
    <property type="match status" value="1"/>
</dbReference>
<feature type="domain" description="Mammalian cell entry C-terminal" evidence="2">
    <location>
        <begin position="119"/>
        <end position="330"/>
    </location>
</feature>
<sequence length="333" mass="34686">MRNLADPLVKSLIFILVTVLATVVLALSITGGSVGGSQRYGATFVDATAVNVGDDVRISGVKVGQIEGLDVVGQNRAHVSFSLENGRTVPANVTAVIKYRNMVGQRYLALERPRNAAGVLPSGGEIPLDRTTPALDLTDLFNGFKPLFQALSPQDVNDLSGEIVQVLQGEGGTVTELLQHTGSLTSTLASRDQVIGEVIGNLNSVLKTVNGKGDSLATLVSTLRQLVSGLAGDRTAIGDAVSGLAELTQSTSGLLTEIRPGLKDSISGLDALTRNLNKGEADVDKALTTLPKKMNGIGTLGSYGSWMNFYLCEAVLETSPPRGVAETAARCGA</sequence>
<dbReference type="Pfam" id="PF11887">
    <property type="entry name" value="Mce4_CUP1"/>
    <property type="match status" value="1"/>
</dbReference>
<dbReference type="InterPro" id="IPR005693">
    <property type="entry name" value="Mce"/>
</dbReference>
<evidence type="ECO:0000313" key="3">
    <source>
        <dbReference type="EMBL" id="NEC60576.1"/>
    </source>
</evidence>
<dbReference type="GO" id="GO:0051701">
    <property type="term" value="P:biological process involved in interaction with host"/>
    <property type="evidence" value="ECO:0007669"/>
    <property type="project" value="TreeGrafter"/>
</dbReference>
<dbReference type="Proteomes" id="UP000470404">
    <property type="component" value="Unassembled WGS sequence"/>
</dbReference>
<organism evidence="4 5">
    <name type="scientific">Amycolatopsis rubida</name>
    <dbReference type="NCBI Taxonomy" id="112413"/>
    <lineage>
        <taxon>Bacteria</taxon>
        <taxon>Bacillati</taxon>
        <taxon>Actinomycetota</taxon>
        <taxon>Actinomycetes</taxon>
        <taxon>Pseudonocardiales</taxon>
        <taxon>Pseudonocardiaceae</taxon>
        <taxon>Amycolatopsis</taxon>
    </lineage>
</organism>
<dbReference type="GO" id="GO:0005576">
    <property type="term" value="C:extracellular region"/>
    <property type="evidence" value="ECO:0007669"/>
    <property type="project" value="TreeGrafter"/>
</dbReference>
<dbReference type="RefSeq" id="WP_067589474.1">
    <property type="nucleotide sequence ID" value="NZ_FOWC01000004.1"/>
</dbReference>
<dbReference type="STRING" id="112413.SAMN05421854_10450"/>
<dbReference type="OrthoDB" id="338143at2"/>
<feature type="domain" description="Mce/MlaD" evidence="1">
    <location>
        <begin position="37"/>
        <end position="111"/>
    </location>
</feature>
<evidence type="ECO:0000259" key="1">
    <source>
        <dbReference type="Pfam" id="PF02470"/>
    </source>
</evidence>
<evidence type="ECO:0000259" key="2">
    <source>
        <dbReference type="Pfam" id="PF11887"/>
    </source>
</evidence>
<dbReference type="Proteomes" id="UP000199137">
    <property type="component" value="Unassembled WGS sequence"/>
</dbReference>
<dbReference type="EMBL" id="FOWC01000004">
    <property type="protein sequence ID" value="SFP09026.1"/>
    <property type="molecule type" value="Genomic_DNA"/>
</dbReference>
<dbReference type="EMBL" id="JAAGNC010000175">
    <property type="protein sequence ID" value="NEC60576.1"/>
    <property type="molecule type" value="Genomic_DNA"/>
</dbReference>